<sequence>MGSSSMSAGQRLHNVFVYGSLLADEDRDSKKQIGAAVELGHLSSERLKLLVQAGHLGHISVSDISECSGSPSASPRRAPITQVYTRRPTSTAAPQSASTDPDPPARRYPLRDNRQPPLQTKFLSNLLKEGPFKEQGHKDKKVAKAKAKNHVTQVLSGITDPELEVLDTFEDVEYERRTIEVSLMEWRLAHMKDFINMTTGFMEELELPESKPRVETYETFFQQGGDTTPMS</sequence>
<comment type="caution">
    <text evidence="3">The sequence shown here is derived from an EMBL/GenBank/DDBJ whole genome shotgun (WGS) entry which is preliminary data.</text>
</comment>
<evidence type="ECO:0000313" key="4">
    <source>
        <dbReference type="Proteomes" id="UP000823749"/>
    </source>
</evidence>
<proteinExistence type="inferred from homology"/>
<evidence type="ECO:0000256" key="1">
    <source>
        <dbReference type="ARBA" id="ARBA00008861"/>
    </source>
</evidence>
<name>A0AAV6ITS5_9ERIC</name>
<gene>
    <name evidence="3" type="ORF">RHGRI_025761</name>
</gene>
<feature type="compositionally biased region" description="Polar residues" evidence="2">
    <location>
        <begin position="82"/>
        <end position="99"/>
    </location>
</feature>
<dbReference type="PANTHER" id="PTHR31544:SF2">
    <property type="entry name" value="AIG2-LIKE PROTEIN D"/>
    <property type="match status" value="1"/>
</dbReference>
<dbReference type="PANTHER" id="PTHR31544">
    <property type="entry name" value="AIG2-LIKE PROTEIN D"/>
    <property type="match status" value="1"/>
</dbReference>
<protein>
    <submittedName>
        <fullName evidence="3">Uncharacterized protein</fullName>
    </submittedName>
</protein>
<evidence type="ECO:0000313" key="3">
    <source>
        <dbReference type="EMBL" id="KAG5530923.1"/>
    </source>
</evidence>
<dbReference type="InterPro" id="IPR045038">
    <property type="entry name" value="AIG2-like"/>
</dbReference>
<accession>A0AAV6ITS5</accession>
<feature type="compositionally biased region" description="Basic and acidic residues" evidence="2">
    <location>
        <begin position="103"/>
        <end position="114"/>
    </location>
</feature>
<dbReference type="AlphaFoldDB" id="A0AAV6ITS5"/>
<organism evidence="3 4">
    <name type="scientific">Rhododendron griersonianum</name>
    <dbReference type="NCBI Taxonomy" id="479676"/>
    <lineage>
        <taxon>Eukaryota</taxon>
        <taxon>Viridiplantae</taxon>
        <taxon>Streptophyta</taxon>
        <taxon>Embryophyta</taxon>
        <taxon>Tracheophyta</taxon>
        <taxon>Spermatophyta</taxon>
        <taxon>Magnoliopsida</taxon>
        <taxon>eudicotyledons</taxon>
        <taxon>Gunneridae</taxon>
        <taxon>Pentapetalae</taxon>
        <taxon>asterids</taxon>
        <taxon>Ericales</taxon>
        <taxon>Ericaceae</taxon>
        <taxon>Ericoideae</taxon>
        <taxon>Rhodoreae</taxon>
        <taxon>Rhododendron</taxon>
    </lineage>
</organism>
<comment type="similarity">
    <text evidence="1">Belongs to the gamma-glutamylcyclotransferase family.</text>
</comment>
<feature type="compositionally biased region" description="Low complexity" evidence="2">
    <location>
        <begin position="70"/>
        <end position="79"/>
    </location>
</feature>
<dbReference type="Proteomes" id="UP000823749">
    <property type="component" value="Chromosome 9"/>
</dbReference>
<dbReference type="EMBL" id="JACTNZ010000009">
    <property type="protein sequence ID" value="KAG5530923.1"/>
    <property type="molecule type" value="Genomic_DNA"/>
</dbReference>
<feature type="region of interest" description="Disordered" evidence="2">
    <location>
        <begin position="65"/>
        <end position="116"/>
    </location>
</feature>
<dbReference type="Gene3D" id="6.10.250.210">
    <property type="match status" value="1"/>
</dbReference>
<reference evidence="3" key="1">
    <citation type="submission" date="2020-08" db="EMBL/GenBank/DDBJ databases">
        <title>Plant Genome Project.</title>
        <authorList>
            <person name="Zhang R.-G."/>
        </authorList>
    </citation>
    <scope>NUCLEOTIDE SEQUENCE</scope>
    <source>
        <strain evidence="3">WSP0</strain>
        <tissue evidence="3">Leaf</tissue>
    </source>
</reference>
<evidence type="ECO:0000256" key="2">
    <source>
        <dbReference type="SAM" id="MobiDB-lite"/>
    </source>
</evidence>
<keyword evidence="4" id="KW-1185">Reference proteome</keyword>